<feature type="repeat" description="WD" evidence="3">
    <location>
        <begin position="902"/>
        <end position="943"/>
    </location>
</feature>
<dbReference type="PROSITE" id="PS50878">
    <property type="entry name" value="RT_POL"/>
    <property type="match status" value="1"/>
</dbReference>
<feature type="domain" description="Reverse transcriptase" evidence="5">
    <location>
        <begin position="320"/>
        <end position="600"/>
    </location>
</feature>
<protein>
    <recommendedName>
        <fullName evidence="5">Reverse transcriptase domain-containing protein</fullName>
    </recommendedName>
</protein>
<dbReference type="SMART" id="SM00320">
    <property type="entry name" value="WD40"/>
    <property type="match status" value="6"/>
</dbReference>
<gene>
    <name evidence="6" type="ORF">VitviT2T_013849</name>
</gene>
<dbReference type="PROSITE" id="PS50294">
    <property type="entry name" value="WD_REPEATS_REGION"/>
    <property type="match status" value="2"/>
</dbReference>
<feature type="region of interest" description="Disordered" evidence="4">
    <location>
        <begin position="1"/>
        <end position="22"/>
    </location>
</feature>
<dbReference type="InterPro" id="IPR043502">
    <property type="entry name" value="DNA/RNA_pol_sf"/>
</dbReference>
<organism evidence="6 7">
    <name type="scientific">Vitis vinifera</name>
    <name type="common">Grape</name>
    <dbReference type="NCBI Taxonomy" id="29760"/>
    <lineage>
        <taxon>Eukaryota</taxon>
        <taxon>Viridiplantae</taxon>
        <taxon>Streptophyta</taxon>
        <taxon>Embryophyta</taxon>
        <taxon>Tracheophyta</taxon>
        <taxon>Spermatophyta</taxon>
        <taxon>Magnoliopsida</taxon>
        <taxon>eudicotyledons</taxon>
        <taxon>Gunneridae</taxon>
        <taxon>Pentapetalae</taxon>
        <taxon>rosids</taxon>
        <taxon>Vitales</taxon>
        <taxon>Vitaceae</taxon>
        <taxon>Viteae</taxon>
        <taxon>Vitis</taxon>
    </lineage>
</organism>
<name>A0ABY9CHY2_VITVI</name>
<dbReference type="SUPFAM" id="SSF56219">
    <property type="entry name" value="DNase I-like"/>
    <property type="match status" value="1"/>
</dbReference>
<dbReference type="Pfam" id="PF13966">
    <property type="entry name" value="zf-RVT"/>
    <property type="match status" value="1"/>
</dbReference>
<keyword evidence="1 3" id="KW-0853">WD repeat</keyword>
<sequence>MSNFSAANPNPNKSIEVAQPPTDSVSSLKFSPKANFLVATSWDNQGGPFTWSGGLNNQAMTRLDRFLVSEDWEDHFKGAVQCTLPRPVSDHFPILLDGGGVRRGPVPFRFENMWLKEEGFKDLLKGWWQSLSFNGSFSFILVEKLKALKAILKSWNKDVFGQVGVNKKVALDKVNFWDGQEKLRPLSLEELEARKVAKGDFEKWALMEEVSWRQKSREVWLREGDRNTEEQEIKRGVVRAFKDQLTDPGGWHPSMEGLDFNRIGDEDAARLEEVFSEEEVLKALSDLNGDKAPGPDGFPIRFWQFCWDVVKEEIMGFLLEFHERGRFVRSLNLTFLVLIPKKPGAEDLRDFRPISLVGGLYKLLAKVLANRLKKVVGKVVSSAQNAFVEGRQILDAALIANEAIDSLLKRNESGLLCKLDLEKAYDHINWNFLLFVSQSMGFGEKWIGWISWCISTATFSVLINGTPEGYFNSSRGLRQGDPLSPYLFVIGMEVLSRLIHRAVEGGFLSGCKVDGRGGNGALVSHLLFADDTLVFCEASEDQMVHLSWLLMWFEAISGLRINLDKSEILPVGRVENLENLALEAGCKVGRLPSSYLGIPLGVNHKSVAVWDGVEERFRKWLALWKRQFISKGGRITLIRSTLSSMPIYLMSLLRMPRVEAWVEEFWDTSGVEGAWSPRFSRPFNDWEVEEVERLLLTIRGARLSPLMEDRMMWKVTLNGSFSVKSLYNDLSSRRAGLFPHGLIWNPSVPSKVSFFAWEASWGKVLTMDQLKKRGWAVANRCFMCCEEEESIDHILIHCSKARALWDLLFALFGVCWVLPYSARETLIEWRGFMLGKKHRKVRCWEITRDGATTGSVPKASISHDQPVLCSAWKDDGTIVFSGGCDKQVKMWPLLSGGQPVTVAMHDAPIKEVAWVPEMNLLVTGSWDKTIKYWDTRQSNPVHTQQLPDRCYAFTVRHPLMVVGTADRNLIVFNLQNPQTEFKRITSPLKYQTRCVAAFPDQQGFLVGSIEGRVGVHHLDDAQQSKNFTFKCHREGNEIYSVNSLNFHPVHHTFATAGSDGAFNFWDKDSKQRLKAMSRCSQPIPCSAFNNDGSIFVYSVCYDWSKGAENHNPSTAKNHIFLHLPQESEVKGKPRVGTSRK</sequence>
<dbReference type="Pfam" id="PF00400">
    <property type="entry name" value="WD40"/>
    <property type="match status" value="4"/>
</dbReference>
<dbReference type="PANTHER" id="PTHR10971">
    <property type="entry name" value="MRNA EXPORT FACTOR AND BUB3"/>
    <property type="match status" value="1"/>
</dbReference>
<evidence type="ECO:0000256" key="4">
    <source>
        <dbReference type="SAM" id="MobiDB-lite"/>
    </source>
</evidence>
<dbReference type="SUPFAM" id="SSF50978">
    <property type="entry name" value="WD40 repeat-like"/>
    <property type="match status" value="1"/>
</dbReference>
<proteinExistence type="predicted"/>
<evidence type="ECO:0000313" key="7">
    <source>
        <dbReference type="Proteomes" id="UP001227230"/>
    </source>
</evidence>
<feature type="compositionally biased region" description="Polar residues" evidence="4">
    <location>
        <begin position="1"/>
        <end position="13"/>
    </location>
</feature>
<evidence type="ECO:0000259" key="5">
    <source>
        <dbReference type="PROSITE" id="PS50878"/>
    </source>
</evidence>
<dbReference type="Proteomes" id="UP001227230">
    <property type="component" value="Chromosome 9"/>
</dbReference>
<evidence type="ECO:0000256" key="1">
    <source>
        <dbReference type="ARBA" id="ARBA00022574"/>
    </source>
</evidence>
<dbReference type="PROSITE" id="PS50082">
    <property type="entry name" value="WD_REPEATS_2"/>
    <property type="match status" value="3"/>
</dbReference>
<feature type="repeat" description="WD" evidence="3">
    <location>
        <begin position="860"/>
        <end position="901"/>
    </location>
</feature>
<dbReference type="SUPFAM" id="SSF56672">
    <property type="entry name" value="DNA/RNA polymerases"/>
    <property type="match status" value="1"/>
</dbReference>
<dbReference type="InterPro" id="IPR015943">
    <property type="entry name" value="WD40/YVTN_repeat-like_dom_sf"/>
</dbReference>
<accession>A0ABY9CHY2</accession>
<evidence type="ECO:0000256" key="3">
    <source>
        <dbReference type="PROSITE-ProRule" id="PRU00221"/>
    </source>
</evidence>
<evidence type="ECO:0000313" key="6">
    <source>
        <dbReference type="EMBL" id="WJZ95053.1"/>
    </source>
</evidence>
<keyword evidence="7" id="KW-1185">Reference proteome</keyword>
<dbReference type="EMBL" id="CP126656">
    <property type="protein sequence ID" value="WJZ95053.1"/>
    <property type="molecule type" value="Genomic_DNA"/>
</dbReference>
<dbReference type="CDD" id="cd01650">
    <property type="entry name" value="RT_nLTR_like"/>
    <property type="match status" value="1"/>
</dbReference>
<dbReference type="Pfam" id="PF00078">
    <property type="entry name" value="RVT_1"/>
    <property type="match status" value="1"/>
</dbReference>
<dbReference type="InterPro" id="IPR026960">
    <property type="entry name" value="RVT-Znf"/>
</dbReference>
<keyword evidence="2" id="KW-0677">Repeat</keyword>
<reference evidence="6 7" key="1">
    <citation type="journal article" date="2023" name="Hortic Res">
        <title>The complete reference genome for grapevine (Vitis vinifera L.) genetics and breeding.</title>
        <authorList>
            <person name="Shi X."/>
            <person name="Cao S."/>
            <person name="Wang X."/>
            <person name="Huang S."/>
            <person name="Wang Y."/>
            <person name="Liu Z."/>
            <person name="Liu W."/>
            <person name="Leng X."/>
            <person name="Peng Y."/>
            <person name="Wang N."/>
            <person name="Wang Y."/>
            <person name="Ma Z."/>
            <person name="Xu X."/>
            <person name="Zhang F."/>
            <person name="Xue H."/>
            <person name="Zhong H."/>
            <person name="Wang Y."/>
            <person name="Zhang K."/>
            <person name="Velt A."/>
            <person name="Avia K."/>
            <person name="Holtgrawe D."/>
            <person name="Grimplet J."/>
            <person name="Matus J.T."/>
            <person name="Ware D."/>
            <person name="Wu X."/>
            <person name="Wang H."/>
            <person name="Liu C."/>
            <person name="Fang Y."/>
            <person name="Rustenholz C."/>
            <person name="Cheng Z."/>
            <person name="Xiao H."/>
            <person name="Zhou Y."/>
        </authorList>
    </citation>
    <scope>NUCLEOTIDE SEQUENCE [LARGE SCALE GENOMIC DNA]</scope>
    <source>
        <strain evidence="7">cv. Pinot noir / PN40024</strain>
        <tissue evidence="6">Leaf</tissue>
    </source>
</reference>
<dbReference type="Gene3D" id="2.130.10.10">
    <property type="entry name" value="YVTN repeat-like/Quinoprotein amine dehydrogenase"/>
    <property type="match status" value="1"/>
</dbReference>
<evidence type="ECO:0000256" key="2">
    <source>
        <dbReference type="ARBA" id="ARBA00022737"/>
    </source>
</evidence>
<dbReference type="InterPro" id="IPR036691">
    <property type="entry name" value="Endo/exonu/phosph_ase_sf"/>
</dbReference>
<feature type="repeat" description="WD" evidence="3">
    <location>
        <begin position="1041"/>
        <end position="1075"/>
    </location>
</feature>
<dbReference type="Gene3D" id="3.60.10.10">
    <property type="entry name" value="Endonuclease/exonuclease/phosphatase"/>
    <property type="match status" value="1"/>
</dbReference>
<dbReference type="InterPro" id="IPR001680">
    <property type="entry name" value="WD40_rpt"/>
</dbReference>
<dbReference type="InterPro" id="IPR000477">
    <property type="entry name" value="RT_dom"/>
</dbReference>
<dbReference type="InterPro" id="IPR036322">
    <property type="entry name" value="WD40_repeat_dom_sf"/>
</dbReference>